<reference evidence="2 3" key="1">
    <citation type="submission" date="2016-09" db="EMBL/GenBank/DDBJ databases">
        <title>The draft genome of Dichanthelium oligosanthes: A C3 panicoid grass species.</title>
        <authorList>
            <person name="Studer A.J."/>
            <person name="Schnable J.C."/>
            <person name="Brutnell T.P."/>
        </authorList>
    </citation>
    <scope>NUCLEOTIDE SEQUENCE [LARGE SCALE GENOMIC DNA]</scope>
    <source>
        <strain evidence="3">cv. Kellogg 1175</strain>
        <tissue evidence="2">Leaf</tissue>
    </source>
</reference>
<dbReference type="SUPFAM" id="SSF48264">
    <property type="entry name" value="Cytochrome P450"/>
    <property type="match status" value="1"/>
</dbReference>
<dbReference type="InterPro" id="IPR036396">
    <property type="entry name" value="Cyt_P450_sf"/>
</dbReference>
<keyword evidence="1" id="KW-0732">Signal</keyword>
<dbReference type="Proteomes" id="UP000095767">
    <property type="component" value="Unassembled WGS sequence"/>
</dbReference>
<dbReference type="STRING" id="888268.A0A1E5W485"/>
<dbReference type="AlphaFoldDB" id="A0A1E5W485"/>
<name>A0A1E5W485_9POAL</name>
<accession>A0A1E5W485</accession>
<sequence length="213" mass="23941">MATTLMMLVLLHHKRAASCRKRDSRRPATLRASHVAIHRQHAPADLEQVFGVPVHSPCAQRDGHRPPDPQARIRPCHSRGVPGYSREVLRKNEAVFFSRPAAFASDLFSYGYESTSLTVLEDQWKKMKRVLTSEVLSPALECRLHGQRVLEADHLVRYVYSQLEMTPAGSSCIDNTPCRTALLWQHHPEARLREEVLRGRVTGGHVGGCWPGG</sequence>
<dbReference type="Gene3D" id="1.10.630.10">
    <property type="entry name" value="Cytochrome P450"/>
    <property type="match status" value="1"/>
</dbReference>
<evidence type="ECO:0000256" key="1">
    <source>
        <dbReference type="SAM" id="SignalP"/>
    </source>
</evidence>
<comment type="caution">
    <text evidence="2">The sequence shown here is derived from an EMBL/GenBank/DDBJ whole genome shotgun (WGS) entry which is preliminary data.</text>
</comment>
<dbReference type="GO" id="GO:0020037">
    <property type="term" value="F:heme binding"/>
    <property type="evidence" value="ECO:0007669"/>
    <property type="project" value="InterPro"/>
</dbReference>
<keyword evidence="3" id="KW-1185">Reference proteome</keyword>
<organism evidence="2 3">
    <name type="scientific">Dichanthelium oligosanthes</name>
    <dbReference type="NCBI Taxonomy" id="888268"/>
    <lineage>
        <taxon>Eukaryota</taxon>
        <taxon>Viridiplantae</taxon>
        <taxon>Streptophyta</taxon>
        <taxon>Embryophyta</taxon>
        <taxon>Tracheophyta</taxon>
        <taxon>Spermatophyta</taxon>
        <taxon>Magnoliopsida</taxon>
        <taxon>Liliopsida</taxon>
        <taxon>Poales</taxon>
        <taxon>Poaceae</taxon>
        <taxon>PACMAD clade</taxon>
        <taxon>Panicoideae</taxon>
        <taxon>Panicodae</taxon>
        <taxon>Paniceae</taxon>
        <taxon>Dichantheliinae</taxon>
        <taxon>Dichanthelium</taxon>
    </lineage>
</organism>
<dbReference type="OrthoDB" id="687480at2759"/>
<dbReference type="EMBL" id="LWDX02021945">
    <property type="protein sequence ID" value="OEL32147.1"/>
    <property type="molecule type" value="Genomic_DNA"/>
</dbReference>
<proteinExistence type="predicted"/>
<gene>
    <name evidence="2" type="ORF">BAE44_0006832</name>
</gene>
<dbReference type="GO" id="GO:0016705">
    <property type="term" value="F:oxidoreductase activity, acting on paired donors, with incorporation or reduction of molecular oxygen"/>
    <property type="evidence" value="ECO:0007669"/>
    <property type="project" value="InterPro"/>
</dbReference>
<evidence type="ECO:0000313" key="3">
    <source>
        <dbReference type="Proteomes" id="UP000095767"/>
    </source>
</evidence>
<evidence type="ECO:0000313" key="2">
    <source>
        <dbReference type="EMBL" id="OEL32147.1"/>
    </source>
</evidence>
<feature type="chain" id="PRO_5009188837" evidence="1">
    <location>
        <begin position="20"/>
        <end position="213"/>
    </location>
</feature>
<feature type="signal peptide" evidence="1">
    <location>
        <begin position="1"/>
        <end position="19"/>
    </location>
</feature>
<dbReference type="GO" id="GO:0005506">
    <property type="term" value="F:iron ion binding"/>
    <property type="evidence" value="ECO:0007669"/>
    <property type="project" value="InterPro"/>
</dbReference>
<protein>
    <submittedName>
        <fullName evidence="2">Uncharacterized protein</fullName>
    </submittedName>
</protein>
<dbReference type="GO" id="GO:0004497">
    <property type="term" value="F:monooxygenase activity"/>
    <property type="evidence" value="ECO:0007669"/>
    <property type="project" value="InterPro"/>
</dbReference>